<protein>
    <recommendedName>
        <fullName evidence="3">Glutamate--cysteine ligase</fullName>
    </recommendedName>
</protein>
<organism evidence="1 2">
    <name type="scientific">Catenovulum maritimum</name>
    <dbReference type="NCBI Taxonomy" id="1513271"/>
    <lineage>
        <taxon>Bacteria</taxon>
        <taxon>Pseudomonadati</taxon>
        <taxon>Pseudomonadota</taxon>
        <taxon>Gammaproteobacteria</taxon>
        <taxon>Alteromonadales</taxon>
        <taxon>Alteromonadaceae</taxon>
        <taxon>Catenovulum</taxon>
    </lineage>
</organism>
<dbReference type="Pfam" id="PF04107">
    <property type="entry name" value="GCS2"/>
    <property type="match status" value="1"/>
</dbReference>
<dbReference type="GO" id="GO:0016879">
    <property type="term" value="F:ligase activity, forming carbon-nitrogen bonds"/>
    <property type="evidence" value="ECO:0007669"/>
    <property type="project" value="UniProtKB-ARBA"/>
</dbReference>
<evidence type="ECO:0000313" key="2">
    <source>
        <dbReference type="Proteomes" id="UP000037600"/>
    </source>
</evidence>
<dbReference type="InterPro" id="IPR006336">
    <property type="entry name" value="GCS2"/>
</dbReference>
<gene>
    <name evidence="1" type="ORF">XM47_10450</name>
</gene>
<dbReference type="Gene3D" id="3.30.590.20">
    <property type="match status" value="1"/>
</dbReference>
<dbReference type="InterPro" id="IPR050141">
    <property type="entry name" value="GCL_type2/YbdK_subfam"/>
</dbReference>
<accession>A0A0J8GQS1</accession>
<evidence type="ECO:0008006" key="3">
    <source>
        <dbReference type="Google" id="ProtNLM"/>
    </source>
</evidence>
<comment type="caution">
    <text evidence="1">The sequence shown here is derived from an EMBL/GenBank/DDBJ whole genome shotgun (WGS) entry which is preliminary data.</text>
</comment>
<proteinExistence type="predicted"/>
<dbReference type="PANTHER" id="PTHR36510">
    <property type="entry name" value="GLUTAMATE--CYSTEINE LIGASE 2-RELATED"/>
    <property type="match status" value="1"/>
</dbReference>
<dbReference type="InterPro" id="IPR014746">
    <property type="entry name" value="Gln_synth/guanido_kin_cat_dom"/>
</dbReference>
<dbReference type="Proteomes" id="UP000037600">
    <property type="component" value="Unassembled WGS sequence"/>
</dbReference>
<sequence length="490" mass="55220">MGQKIASTDFTAEDYILFRQKLVAQLKQLKQLTQQTSFGQGELKIGAELELYLIDKAGKTSSSNQLVLDKLNDPNFQFEINQYNLELNLPPLKVEDKALSKLHQQLDVKLTQLKKVTDELDIGFAQVGILPSLAAHDLSISKITNQARYHLLVEQLKKSRGEAFKINIHGVDELVTEFNHATAEGANTSFQLHLMTPPEQFGRIYNAILLSQCLVTAVAANSPILLGKKLWQETRIAMLKQVLDCRIKDYMQCQLPPRVNFGCGWLKQGAWDLYAEAVSVYPVLLPYLFEAESNSQDLPELKELNLHIGTVWGWNRPVYCPKNHGHIRIEFRALPAGPTNIDMVANAAFAIGIAIGLSEEIDELTAITPFYLANYNFYRAAQFGLNANILWPNLNDFQLRSESISDVVLAMLPIAKKGLVKYGFGLEDAEKYLNIIQQRVINKQTGASWQIQQIQQLEQEHDTKTATSLMFESYIKQSQLDLPVATWSLS</sequence>
<dbReference type="SUPFAM" id="SSF55931">
    <property type="entry name" value="Glutamine synthetase/guanido kinase"/>
    <property type="match status" value="1"/>
</dbReference>
<dbReference type="RefSeq" id="WP_053084544.1">
    <property type="nucleotide sequence ID" value="NZ_KQ130490.1"/>
</dbReference>
<dbReference type="EMBL" id="LAZL01000015">
    <property type="protein sequence ID" value="KMT65150.1"/>
    <property type="molecule type" value="Genomic_DNA"/>
</dbReference>
<dbReference type="STRING" id="1513271.XM47_10450"/>
<dbReference type="PATRIC" id="fig|1513271.3.peg.2127"/>
<dbReference type="AlphaFoldDB" id="A0A0J8GQS1"/>
<keyword evidence="2" id="KW-1185">Reference proteome</keyword>
<reference evidence="1 2" key="1">
    <citation type="submission" date="2015-04" db="EMBL/GenBank/DDBJ databases">
        <title>Draft Genome Sequence of the Novel Agar-Digesting Marine Bacterium Q1.</title>
        <authorList>
            <person name="Li Y."/>
            <person name="Li D."/>
            <person name="Chen G."/>
            <person name="Du Z."/>
        </authorList>
    </citation>
    <scope>NUCLEOTIDE SEQUENCE [LARGE SCALE GENOMIC DNA]</scope>
    <source>
        <strain evidence="1 2">Q1</strain>
    </source>
</reference>
<dbReference type="PANTHER" id="PTHR36510:SF3">
    <property type="entry name" value="CONSERVED PROTEIN"/>
    <property type="match status" value="1"/>
</dbReference>
<evidence type="ECO:0000313" key="1">
    <source>
        <dbReference type="EMBL" id="KMT65150.1"/>
    </source>
</evidence>
<dbReference type="OrthoDB" id="240589at2"/>
<name>A0A0J8GQS1_9ALTE</name>